<proteinExistence type="predicted"/>
<organism evidence="1 2">
    <name type="scientific">Nocardioides acrostichi</name>
    <dbReference type="NCBI Taxonomy" id="2784339"/>
    <lineage>
        <taxon>Bacteria</taxon>
        <taxon>Bacillati</taxon>
        <taxon>Actinomycetota</taxon>
        <taxon>Actinomycetes</taxon>
        <taxon>Propionibacteriales</taxon>
        <taxon>Nocardioidaceae</taxon>
        <taxon>Nocardioides</taxon>
    </lineage>
</organism>
<reference evidence="1" key="1">
    <citation type="submission" date="2020-11" db="EMBL/GenBank/DDBJ databases">
        <title>Nocardioides sp. CBS4Y-1, whole genome shotgun sequence.</title>
        <authorList>
            <person name="Tuo L."/>
        </authorList>
    </citation>
    <scope>NUCLEOTIDE SEQUENCE</scope>
    <source>
        <strain evidence="1">CBS4Y-1</strain>
    </source>
</reference>
<comment type="caution">
    <text evidence="1">The sequence shown here is derived from an EMBL/GenBank/DDBJ whole genome shotgun (WGS) entry which is preliminary data.</text>
</comment>
<dbReference type="AlphaFoldDB" id="A0A930UYH2"/>
<gene>
    <name evidence="1" type="ORF">ISG29_16030</name>
</gene>
<accession>A0A930UYH2</accession>
<name>A0A930UYH2_9ACTN</name>
<evidence type="ECO:0000313" key="2">
    <source>
        <dbReference type="Proteomes" id="UP000656804"/>
    </source>
</evidence>
<protein>
    <submittedName>
        <fullName evidence="1">Uncharacterized protein</fullName>
    </submittedName>
</protein>
<evidence type="ECO:0000313" key="1">
    <source>
        <dbReference type="EMBL" id="MBF4163203.1"/>
    </source>
</evidence>
<dbReference type="Proteomes" id="UP000656804">
    <property type="component" value="Unassembled WGS sequence"/>
</dbReference>
<dbReference type="EMBL" id="JADIVZ010000010">
    <property type="protein sequence ID" value="MBF4163203.1"/>
    <property type="molecule type" value="Genomic_DNA"/>
</dbReference>
<keyword evidence="2" id="KW-1185">Reference proteome</keyword>
<sequence length="500" mass="53953">MFSSWALEDPSAAPLEDGSYTFDLAGGRHRSVNVRALPADLAGAVGLEAIVRDQVLADPARTEWATVIRVVGDGTSTHTWVENRVESDDPSLRVQVGRPRLVDQMLDLPGSPILGGSRLVTTVMSLAPDEVPALVGLLESSSRTLPVVVCSEPAEDAAGRWALWPDRIARRVGGIALVVTLPTASVAALSDLLGSLAVWGGAVRTYLPGGLDANEGWRHRYVPGYLMTTREDAMIDRIVFRVAQLSTRRRVTDVFAPFTSTTVAPSDSVGGISEDEAEERRLELELAREEHDNLQRELGAAVGHLGRLKRALSAENKLGLFWETLSDLGNDIPDQVDDVEDAILSAETYLSDQLAIHADAPRELTGILTAPQAVSWGNTTWRGFRALAAFVDARRDGFAGNFYDWCKSGPPLGWPATPKKLSMTESETVRSGGLAGARMLPVDRNVSSSGRVEMLAHLKISEGGGNLAPRVYFYDDTAGTTVKVHVGFVGPHYLMPNTRS</sequence>